<gene>
    <name evidence="3" type="ORF">BU26DRAFT_599211</name>
</gene>
<dbReference type="GeneID" id="54588411"/>
<dbReference type="RefSeq" id="XP_033691543.1">
    <property type="nucleotide sequence ID" value="XM_033835081.1"/>
</dbReference>
<dbReference type="PANTHER" id="PTHR34598:SF3">
    <property type="entry name" value="OXIDOREDUCTASE AN1597"/>
    <property type="match status" value="1"/>
</dbReference>
<evidence type="ECO:0000256" key="1">
    <source>
        <dbReference type="ARBA" id="ARBA00023002"/>
    </source>
</evidence>
<dbReference type="AlphaFoldDB" id="A0A6A6J1E5"/>
<evidence type="ECO:0008006" key="5">
    <source>
        <dbReference type="Google" id="ProtNLM"/>
    </source>
</evidence>
<accession>A0A6A6J1E5</accession>
<sequence>MAQEALPFIEGQISYLNSVELYKTEKPFISSVPFLVSEGKNSNIDESKHNVKIFDVRGHEDSFRLGTHGFQYVTHEFVAKPERKIDGPGHPYINEVTNLLKNILHPKAVVVYDCNVRRIGDLDFFQPATSAHIDHTPRNALFRFQEAMKLYGEVEFDRWQAYTVWCPLSHPVMDWPLAVCDFRSVDAEEDLEMVDTVLPHRVNEIYHLRHNKAHRWYYLSDQKPSEALIMKIHDSKDTDSRFCAHASFRAPTFDARMPRESIDVRTFVMY</sequence>
<dbReference type="GO" id="GO:0016491">
    <property type="term" value="F:oxidoreductase activity"/>
    <property type="evidence" value="ECO:0007669"/>
    <property type="project" value="UniProtKB-KW"/>
</dbReference>
<evidence type="ECO:0000313" key="3">
    <source>
        <dbReference type="EMBL" id="KAF2256539.1"/>
    </source>
</evidence>
<dbReference type="Proteomes" id="UP000800094">
    <property type="component" value="Unassembled WGS sequence"/>
</dbReference>
<dbReference type="PANTHER" id="PTHR34598">
    <property type="entry name" value="BLL6449 PROTEIN"/>
    <property type="match status" value="1"/>
</dbReference>
<keyword evidence="1" id="KW-0560">Oxidoreductase</keyword>
<dbReference type="InterPro" id="IPR044053">
    <property type="entry name" value="AsaB-like"/>
</dbReference>
<dbReference type="OrthoDB" id="412788at2759"/>
<evidence type="ECO:0000313" key="4">
    <source>
        <dbReference type="Proteomes" id="UP000800094"/>
    </source>
</evidence>
<organism evidence="3 4">
    <name type="scientific">Trematosphaeria pertusa</name>
    <dbReference type="NCBI Taxonomy" id="390896"/>
    <lineage>
        <taxon>Eukaryota</taxon>
        <taxon>Fungi</taxon>
        <taxon>Dikarya</taxon>
        <taxon>Ascomycota</taxon>
        <taxon>Pezizomycotina</taxon>
        <taxon>Dothideomycetes</taxon>
        <taxon>Pleosporomycetidae</taxon>
        <taxon>Pleosporales</taxon>
        <taxon>Massarineae</taxon>
        <taxon>Trematosphaeriaceae</taxon>
        <taxon>Trematosphaeria</taxon>
    </lineage>
</organism>
<evidence type="ECO:0000256" key="2">
    <source>
        <dbReference type="ARBA" id="ARBA00023604"/>
    </source>
</evidence>
<dbReference type="NCBIfam" id="NF041278">
    <property type="entry name" value="CmcJ_NvfI_EfuI"/>
    <property type="match status" value="1"/>
</dbReference>
<keyword evidence="4" id="KW-1185">Reference proteome</keyword>
<comment type="similarity">
    <text evidence="2">Belongs to the asaB hydroxylase/desaturase family.</text>
</comment>
<proteinExistence type="inferred from homology"/>
<protein>
    <recommendedName>
        <fullName evidence="5">Methyltransferase</fullName>
    </recommendedName>
</protein>
<dbReference type="EMBL" id="ML987189">
    <property type="protein sequence ID" value="KAF2256539.1"/>
    <property type="molecule type" value="Genomic_DNA"/>
</dbReference>
<reference evidence="3" key="1">
    <citation type="journal article" date="2020" name="Stud. Mycol.">
        <title>101 Dothideomycetes genomes: a test case for predicting lifestyles and emergence of pathogens.</title>
        <authorList>
            <person name="Haridas S."/>
            <person name="Albert R."/>
            <person name="Binder M."/>
            <person name="Bloem J."/>
            <person name="Labutti K."/>
            <person name="Salamov A."/>
            <person name="Andreopoulos B."/>
            <person name="Baker S."/>
            <person name="Barry K."/>
            <person name="Bills G."/>
            <person name="Bluhm B."/>
            <person name="Cannon C."/>
            <person name="Castanera R."/>
            <person name="Culley D."/>
            <person name="Daum C."/>
            <person name="Ezra D."/>
            <person name="Gonzalez J."/>
            <person name="Henrissat B."/>
            <person name="Kuo A."/>
            <person name="Liang C."/>
            <person name="Lipzen A."/>
            <person name="Lutzoni F."/>
            <person name="Magnuson J."/>
            <person name="Mondo S."/>
            <person name="Nolan M."/>
            <person name="Ohm R."/>
            <person name="Pangilinan J."/>
            <person name="Park H.-J."/>
            <person name="Ramirez L."/>
            <person name="Alfaro M."/>
            <person name="Sun H."/>
            <person name="Tritt A."/>
            <person name="Yoshinaga Y."/>
            <person name="Zwiers L.-H."/>
            <person name="Turgeon B."/>
            <person name="Goodwin S."/>
            <person name="Spatafora J."/>
            <person name="Crous P."/>
            <person name="Grigoriev I."/>
        </authorList>
    </citation>
    <scope>NUCLEOTIDE SEQUENCE</scope>
    <source>
        <strain evidence="3">CBS 122368</strain>
    </source>
</reference>
<name>A0A6A6J1E5_9PLEO</name>